<evidence type="ECO:0000313" key="2">
    <source>
        <dbReference type="EMBL" id="CDL91466.1"/>
    </source>
</evidence>
<accession>W6N5B3</accession>
<dbReference type="EMBL" id="CBXI010000024">
    <property type="protein sequence ID" value="CDL91466.1"/>
    <property type="molecule type" value="Genomic_DNA"/>
</dbReference>
<dbReference type="GeneID" id="29420827"/>
<comment type="caution">
    <text evidence="2">The sequence shown here is derived from an EMBL/GenBank/DDBJ whole genome shotgun (WGS) entry which is preliminary data.</text>
</comment>
<dbReference type="Proteomes" id="UP000019482">
    <property type="component" value="Unassembled WGS sequence"/>
</dbReference>
<dbReference type="Pfam" id="PF24032">
    <property type="entry name" value="YQBQ"/>
    <property type="match status" value="1"/>
</dbReference>
<name>W6N5B3_CLOTY</name>
<feature type="domain" description="YqbQ/XkdQ" evidence="1">
    <location>
        <begin position="70"/>
        <end position="172"/>
    </location>
</feature>
<organism evidence="2 3">
    <name type="scientific">Clostridium tyrobutyricum DIVETGP</name>
    <dbReference type="NCBI Taxonomy" id="1408889"/>
    <lineage>
        <taxon>Bacteria</taxon>
        <taxon>Bacillati</taxon>
        <taxon>Bacillota</taxon>
        <taxon>Clostridia</taxon>
        <taxon>Eubacteriales</taxon>
        <taxon>Clostridiaceae</taxon>
        <taxon>Clostridium</taxon>
    </lineage>
</organism>
<dbReference type="AlphaFoldDB" id="W6N5B3"/>
<gene>
    <name evidence="2" type="ORF">CTDIVETGP_1536</name>
</gene>
<dbReference type="SUPFAM" id="SSF69279">
    <property type="entry name" value="Phage tail proteins"/>
    <property type="match status" value="1"/>
</dbReference>
<reference evidence="2 3" key="1">
    <citation type="journal article" date="2015" name="Genome Announc.">
        <title>Draft Genome Sequence of Clostridium tyrobutyricum Strain DIVETGP, Isolated from Cow's Milk for Grana Padano Production.</title>
        <authorList>
            <person name="Soggiu A."/>
            <person name="Piras C."/>
            <person name="Gaiarsa S."/>
            <person name="Sassera D."/>
            <person name="Roncada P."/>
            <person name="Bendixen E."/>
            <person name="Brasca M."/>
            <person name="Bonizzi L."/>
        </authorList>
    </citation>
    <scope>NUCLEOTIDE SEQUENCE [LARGE SCALE GENOMIC DNA]</scope>
    <source>
        <strain evidence="2 3">DIVETGP</strain>
    </source>
</reference>
<proteinExistence type="predicted"/>
<evidence type="ECO:0000259" key="1">
    <source>
        <dbReference type="Pfam" id="PF24032"/>
    </source>
</evidence>
<protein>
    <submittedName>
        <fullName evidence="2">Conserved protein</fullName>
    </submittedName>
</protein>
<sequence>MDFRVEIYKKKGYISYGTADADKIILRNSLVSIRINRAKDTQVSEATIIAEYEKLPIAAFQGGNSGIIDNFARIEIWFDVVCQFSGIIKKYEYNEQDKTITLTCHDMFYRLLNVCDGQIKYGATTAADVISDLVRRVGLSFYRSGGTNYSISNLTIADGTVFMDVIQNFIETMHASVRCGKNGTIYLEEQYPPYIEGGGDANHFDWVYRDSVNNSSDTAGRDASLMKNILKITCSVKIKNQDYIAFDKFEDTSMTEYLNDEKWYDIIDNPLANTQEKRKAVAGWQFLDYWRNSTPLTILPTLGNKDIDIGQVVKLLRDNTVPGYYLVVGIDTEVDADNGYTNTLQLQGMKDKNKIYTLPKLLDSGLIKEAS</sequence>
<dbReference type="RefSeq" id="WP_017895697.1">
    <property type="nucleotide sequence ID" value="NZ_CBXI010000024.1"/>
</dbReference>
<evidence type="ECO:0000313" key="3">
    <source>
        <dbReference type="Proteomes" id="UP000019482"/>
    </source>
</evidence>
<dbReference type="InterPro" id="IPR056937">
    <property type="entry name" value="YqbQ/XkdQ"/>
</dbReference>
<keyword evidence="3" id="KW-1185">Reference proteome</keyword>